<feature type="transmembrane region" description="Helical" evidence="1">
    <location>
        <begin position="113"/>
        <end position="130"/>
    </location>
</feature>
<dbReference type="InterPro" id="IPR032675">
    <property type="entry name" value="LRR_dom_sf"/>
</dbReference>
<dbReference type="PANTHER" id="PTHR35889">
    <property type="entry name" value="CYCLOINULO-OLIGOSACCHARIDE FRUCTANOTRANSFERASE-RELATED"/>
    <property type="match status" value="1"/>
</dbReference>
<sequence>MNSNLKGYAENLLFAFNIFILFLVVFESKITVPNWLQPIGRMHPMVLHFPIVILLLAVVLEFFRFKTKYRTQEFYETFTANLFLAGILFSAITILMGLFLSKEGGYEGAALQWHKWLGIGILFFTSFIYWSRNARWYNDRTAKAGALITTFSLIFVGHYGAVLTHGENFILEPVTITEKPIIPLEEAIVFDHVIQPIFEQKCVSCHNPDKVKGKLQLTDAESVLKGGKTGKLFEAGKPELSLLLKRIYLPVEDKKHMPPKGKAQLTDEESTLLYLWVKANADFSKKVTDLPANDSLRLLAATFLKPAAASETKYTFAAANDQTIQKLNTNYRVVAPLAKESPALAVNVYNKQAYSANTLADLKEVKDQIVALDLNKMPVKDADLKNINQFRNLRRLNLNFTDITGRGLAELAVLPNLENLSMAGTSIRHKDLQQQLPAFKNLKTVVLWNTGLVSTEIEQLQKAYPAINFISGFKDDGTTPIKLNPPQLKNSSPIFRETLPLQLHHPIKGVAIRYTTDGSEPDSLHSPLFKPGTTLANMTTMKAKAYKTGWLGSDVAVFNFYRSAYKPDSVRLVYPLNRVHQANGAKTFFDGELGTFNANSPAWANNWAGFYKHQMELISEFKQPVNLSAIALNILIESENNIFPPAVVEVWGGPTKEKLQLLTTLKPDQPQEVKKPIIKLIEGKFKPHQVTYLKIIAKPVLELPAWHRSKGKPALLLIDEIFLN</sequence>
<feature type="domain" description="Cytochrome C Planctomycete-type" evidence="2">
    <location>
        <begin position="202"/>
        <end position="261"/>
    </location>
</feature>
<proteinExistence type="predicted"/>
<dbReference type="InterPro" id="IPR019251">
    <property type="entry name" value="DUF2231_TM"/>
</dbReference>
<accession>A0A512B266</accession>
<dbReference type="EMBL" id="BJYS01000030">
    <property type="protein sequence ID" value="GEO06039.1"/>
    <property type="molecule type" value="Genomic_DNA"/>
</dbReference>
<dbReference type="InterPro" id="IPR026876">
    <property type="entry name" value="Fn3_assoc_repeat"/>
</dbReference>
<feature type="transmembrane region" description="Helical" evidence="1">
    <location>
        <begin position="7"/>
        <end position="26"/>
    </location>
</feature>
<dbReference type="Pfam" id="PF09990">
    <property type="entry name" value="DUF2231"/>
    <property type="match status" value="1"/>
</dbReference>
<dbReference type="Gene3D" id="3.80.10.10">
    <property type="entry name" value="Ribonuclease Inhibitor"/>
    <property type="match status" value="1"/>
</dbReference>
<dbReference type="SUPFAM" id="SSF46626">
    <property type="entry name" value="Cytochrome c"/>
    <property type="match status" value="1"/>
</dbReference>
<evidence type="ECO:0000313" key="4">
    <source>
        <dbReference type="EMBL" id="GEO06039.1"/>
    </source>
</evidence>
<dbReference type="Pfam" id="PF13287">
    <property type="entry name" value="Fn3_assoc"/>
    <property type="match status" value="1"/>
</dbReference>
<reference evidence="4 5" key="1">
    <citation type="submission" date="2019-07" db="EMBL/GenBank/DDBJ databases">
        <title>Whole genome shotgun sequence of Adhaeribacter aerolatus NBRC 106133.</title>
        <authorList>
            <person name="Hosoyama A."/>
            <person name="Uohara A."/>
            <person name="Ohji S."/>
            <person name="Ichikawa N."/>
        </authorList>
    </citation>
    <scope>NUCLEOTIDE SEQUENCE [LARGE SCALE GENOMIC DNA]</scope>
    <source>
        <strain evidence="4 5">NBRC 106133</strain>
    </source>
</reference>
<keyword evidence="1" id="KW-0812">Transmembrane</keyword>
<dbReference type="InterPro" id="IPR011429">
    <property type="entry name" value="Cyt_c_Planctomycete-type"/>
</dbReference>
<gene>
    <name evidence="4" type="ORF">AAE02nite_37030</name>
</gene>
<comment type="caution">
    <text evidence="4">The sequence shown here is derived from an EMBL/GenBank/DDBJ whole genome shotgun (WGS) entry which is preliminary data.</text>
</comment>
<dbReference type="GO" id="GO:0020037">
    <property type="term" value="F:heme binding"/>
    <property type="evidence" value="ECO:0007669"/>
    <property type="project" value="InterPro"/>
</dbReference>
<protein>
    <submittedName>
        <fullName evidence="4">Uncharacterized protein</fullName>
    </submittedName>
</protein>
<dbReference type="InterPro" id="IPR036909">
    <property type="entry name" value="Cyt_c-like_dom_sf"/>
</dbReference>
<feature type="domain" description="DUF2231" evidence="3">
    <location>
        <begin position="42"/>
        <end position="163"/>
    </location>
</feature>
<organism evidence="4 5">
    <name type="scientific">Adhaeribacter aerolatus</name>
    <dbReference type="NCBI Taxonomy" id="670289"/>
    <lineage>
        <taxon>Bacteria</taxon>
        <taxon>Pseudomonadati</taxon>
        <taxon>Bacteroidota</taxon>
        <taxon>Cytophagia</taxon>
        <taxon>Cytophagales</taxon>
        <taxon>Hymenobacteraceae</taxon>
        <taxon>Adhaeribacter</taxon>
    </lineage>
</organism>
<dbReference type="GO" id="GO:0009055">
    <property type="term" value="F:electron transfer activity"/>
    <property type="evidence" value="ECO:0007669"/>
    <property type="project" value="InterPro"/>
</dbReference>
<evidence type="ECO:0000259" key="3">
    <source>
        <dbReference type="Pfam" id="PF09990"/>
    </source>
</evidence>
<feature type="transmembrane region" description="Helical" evidence="1">
    <location>
        <begin position="46"/>
        <end position="65"/>
    </location>
</feature>
<keyword evidence="5" id="KW-1185">Reference proteome</keyword>
<evidence type="ECO:0000256" key="1">
    <source>
        <dbReference type="SAM" id="Phobius"/>
    </source>
</evidence>
<evidence type="ECO:0000313" key="5">
    <source>
        <dbReference type="Proteomes" id="UP000321532"/>
    </source>
</evidence>
<dbReference type="Proteomes" id="UP000321532">
    <property type="component" value="Unassembled WGS sequence"/>
</dbReference>
<feature type="transmembrane region" description="Helical" evidence="1">
    <location>
        <begin position="77"/>
        <end position="101"/>
    </location>
</feature>
<dbReference type="OrthoDB" id="713772at2"/>
<dbReference type="Pfam" id="PF07635">
    <property type="entry name" value="PSCyt1"/>
    <property type="match status" value="1"/>
</dbReference>
<dbReference type="RefSeq" id="WP_146901283.1">
    <property type="nucleotide sequence ID" value="NZ_BJYS01000030.1"/>
</dbReference>
<feature type="transmembrane region" description="Helical" evidence="1">
    <location>
        <begin position="142"/>
        <end position="161"/>
    </location>
</feature>
<dbReference type="AlphaFoldDB" id="A0A512B266"/>
<keyword evidence="1" id="KW-0472">Membrane</keyword>
<name>A0A512B266_9BACT</name>
<evidence type="ECO:0000259" key="2">
    <source>
        <dbReference type="Pfam" id="PF07635"/>
    </source>
</evidence>
<keyword evidence="1" id="KW-1133">Transmembrane helix</keyword>
<dbReference type="SUPFAM" id="SSF52047">
    <property type="entry name" value="RNI-like"/>
    <property type="match status" value="1"/>
</dbReference>
<dbReference type="PANTHER" id="PTHR35889:SF3">
    <property type="entry name" value="F-BOX DOMAIN-CONTAINING PROTEIN"/>
    <property type="match status" value="1"/>
</dbReference>